<reference evidence="3" key="1">
    <citation type="submission" date="2025-08" db="UniProtKB">
        <authorList>
            <consortium name="RefSeq"/>
        </authorList>
    </citation>
    <scope>IDENTIFICATION</scope>
</reference>
<dbReference type="InterPro" id="IPR039353">
    <property type="entry name" value="TF_Adf1"/>
</dbReference>
<dbReference type="GeneID" id="108014610"/>
<dbReference type="PANTHER" id="PTHR12243">
    <property type="entry name" value="MADF DOMAIN TRANSCRIPTION FACTOR"/>
    <property type="match status" value="1"/>
</dbReference>
<accession>A0AB39ZIA6</accession>
<evidence type="ECO:0000313" key="2">
    <source>
        <dbReference type="Proteomes" id="UP001652628"/>
    </source>
</evidence>
<gene>
    <name evidence="3" type="primary">LOC108014610</name>
</gene>
<dbReference type="Proteomes" id="UP001652628">
    <property type="component" value="Chromosome 2"/>
</dbReference>
<organism evidence="2 3">
    <name type="scientific">Drosophila suzukii</name>
    <name type="common">Spotted-wing drosophila fruit fly</name>
    <dbReference type="NCBI Taxonomy" id="28584"/>
    <lineage>
        <taxon>Eukaryota</taxon>
        <taxon>Metazoa</taxon>
        <taxon>Ecdysozoa</taxon>
        <taxon>Arthropoda</taxon>
        <taxon>Hexapoda</taxon>
        <taxon>Insecta</taxon>
        <taxon>Pterygota</taxon>
        <taxon>Neoptera</taxon>
        <taxon>Endopterygota</taxon>
        <taxon>Diptera</taxon>
        <taxon>Brachycera</taxon>
        <taxon>Muscomorpha</taxon>
        <taxon>Ephydroidea</taxon>
        <taxon>Drosophilidae</taxon>
        <taxon>Drosophila</taxon>
        <taxon>Sophophora</taxon>
    </lineage>
</organism>
<dbReference type="RefSeq" id="XP_016936262.3">
    <property type="nucleotide sequence ID" value="XM_017080773.4"/>
</dbReference>
<evidence type="ECO:0000259" key="1">
    <source>
        <dbReference type="PROSITE" id="PS51029"/>
    </source>
</evidence>
<protein>
    <submittedName>
        <fullName evidence="3">Uncharacterized protein isoform X1</fullName>
    </submittedName>
</protein>
<dbReference type="PANTHER" id="PTHR12243:SF67">
    <property type="entry name" value="COREPRESSOR OF PANGOLIN, ISOFORM A-RELATED"/>
    <property type="match status" value="1"/>
</dbReference>
<dbReference type="Pfam" id="PF10545">
    <property type="entry name" value="MADF_DNA_bdg"/>
    <property type="match status" value="1"/>
</dbReference>
<dbReference type="SMART" id="SM00595">
    <property type="entry name" value="MADF"/>
    <property type="match status" value="1"/>
</dbReference>
<dbReference type="AlphaFoldDB" id="A0AB39ZIA6"/>
<keyword evidence="2" id="KW-1185">Reference proteome</keyword>
<sequence length="280" mass="32457">MNAVSRGPKNKKFDLWLCWCRSGWKPKFKNGKKTQKPRQKRLQEFTSEEKVRLIQAVEERPVLWDLTHKKHFHAVFIKRTWEEIALVMDKDYNGCKLAWKSLRDSLKYHNKVRKQKSGSAGGDLVEKPSGKECAEWEFAPYMDFLPDVSSQRSRTTSSGILDEISIEDWTLDSTTISYSAAEAELEAVLEDEVPEELYTYGGRKQPPPKKRKLNGDGSPAVAMCNMLGEFLQHQRANTTLSRPILTYWDGELNAMRLEDAARVEKKMTQLLWDEKESLYY</sequence>
<proteinExistence type="predicted"/>
<evidence type="ECO:0000313" key="3">
    <source>
        <dbReference type="RefSeq" id="XP_016936262.3"/>
    </source>
</evidence>
<dbReference type="InterPro" id="IPR006578">
    <property type="entry name" value="MADF-dom"/>
</dbReference>
<dbReference type="PROSITE" id="PS51029">
    <property type="entry name" value="MADF"/>
    <property type="match status" value="1"/>
</dbReference>
<feature type="domain" description="MADF" evidence="1">
    <location>
        <begin position="52"/>
        <end position="150"/>
    </location>
</feature>
<name>A0AB39ZIA6_DROSZ</name>